<dbReference type="InterPro" id="IPR000727">
    <property type="entry name" value="T_SNARE_dom"/>
</dbReference>
<dbReference type="Gene3D" id="1.10.287.950">
    <property type="entry name" value="Methyl-accepting chemotaxis protein"/>
    <property type="match status" value="1"/>
</dbReference>
<name>A0A6I6F052_9ACTN</name>
<dbReference type="PROSITE" id="PS50192">
    <property type="entry name" value="T_SNARE"/>
    <property type="match status" value="1"/>
</dbReference>
<organism evidence="5 6">
    <name type="scientific">Streptomyces ficellus</name>
    <dbReference type="NCBI Taxonomy" id="1977088"/>
    <lineage>
        <taxon>Bacteria</taxon>
        <taxon>Bacillati</taxon>
        <taxon>Actinomycetota</taxon>
        <taxon>Actinomycetes</taxon>
        <taxon>Kitasatosporales</taxon>
        <taxon>Streptomycetaceae</taxon>
        <taxon>Streptomyces</taxon>
    </lineage>
</organism>
<dbReference type="PROSITE" id="PS50818">
    <property type="entry name" value="INTEIN_C_TER"/>
    <property type="match status" value="1"/>
</dbReference>
<dbReference type="Proteomes" id="UP000422572">
    <property type="component" value="Chromosome"/>
</dbReference>
<dbReference type="Pfam" id="PF14449">
    <property type="entry name" value="PT-TG"/>
    <property type="match status" value="1"/>
</dbReference>
<evidence type="ECO:0000256" key="3">
    <source>
        <dbReference type="SAM" id="Coils"/>
    </source>
</evidence>
<dbReference type="InterPro" id="IPR003587">
    <property type="entry name" value="Hint_dom_N"/>
</dbReference>
<sequence>MNHRSRLRSVSFLLLLSLFVTLGMGKESAVAAQSIQVVAAEKKLARAEAELDADRLASIVKSAAAVSGCGKLPLLEKPSCYRDFAGKAVKVGAGIGMFAYGVHYLHKDTVEHFGTVKKEVAGLNGLKEALKQDPATIADPDYRKKVEAQIRAVAAGAQSDIDKLIKDVLETIETILVMIQLTLMLIQLVLMLAKIVGDPKFQAAVNSVKGSLDGINKALDDINAGFAQMNRGLNTMNDAVDDINRSLGDMNKSIAKANKGMDQLNQGIGEANKAVDDMNKVVPAIKKAAEGLRQVPAFDFDFSDLGKTWSDGSSGMDSEEQQRRMSILLGLLPGIGDGKGIVEAVTGKDLVTGEHVSGFDRGLGSLAVLRWLKLGGKLIPDDIKGARKGDAVFECNSFPASTPVLMANGSHKPIEEVRAGDLVLATDPGGDTELTVPRPVQSVPFTSSYTDKAFVRLTVTAGEGDALQSGTVTSTENHRYWLPERGAWIPAGELRPGDRLRSPEGGAVTVAATDRTDERQDTYDLDVSGIDSYYVQVGTEDVLVHNCTDLARAERMFPGVAHTLDEHVNVTRQQMQELAEKKTRKIGRLTPNSRWSSADLAQKAVNQLVDQNKDRIAKFIQESGKPGKPQTLSLTGTYGTGSLGDSVDHLGNYRATTSNRFTVTLAAKKGHKPGGFYVLTAYPL</sequence>
<proteinExistence type="predicted"/>
<evidence type="ECO:0000256" key="2">
    <source>
        <dbReference type="ARBA" id="ARBA00022525"/>
    </source>
</evidence>
<dbReference type="InterPro" id="IPR027797">
    <property type="entry name" value="PT-TG_dom"/>
</dbReference>
<dbReference type="CDD" id="cd00081">
    <property type="entry name" value="Hint"/>
    <property type="match status" value="1"/>
</dbReference>
<evidence type="ECO:0000259" key="4">
    <source>
        <dbReference type="PROSITE" id="PS50192"/>
    </source>
</evidence>
<dbReference type="SMART" id="SM00306">
    <property type="entry name" value="HintN"/>
    <property type="match status" value="1"/>
</dbReference>
<dbReference type="InterPro" id="IPR030934">
    <property type="entry name" value="Intein_C"/>
</dbReference>
<dbReference type="Pfam" id="PF18431">
    <property type="entry name" value="RNAse_A_bac"/>
    <property type="match status" value="1"/>
</dbReference>
<dbReference type="InterPro" id="IPR041436">
    <property type="entry name" value="RNAse_A_bac"/>
</dbReference>
<dbReference type="KEGG" id="sfic:EIZ62_02755"/>
<feature type="coiled-coil region" evidence="3">
    <location>
        <begin position="30"/>
        <end position="57"/>
    </location>
</feature>
<dbReference type="AlphaFoldDB" id="A0A6I6F052"/>
<dbReference type="InterPro" id="IPR036844">
    <property type="entry name" value="Hint_dom_sf"/>
</dbReference>
<evidence type="ECO:0000313" key="6">
    <source>
        <dbReference type="Proteomes" id="UP000422572"/>
    </source>
</evidence>
<keyword evidence="6" id="KW-1185">Reference proteome</keyword>
<feature type="domain" description="T-SNARE coiled-coil homology" evidence="4">
    <location>
        <begin position="202"/>
        <end position="264"/>
    </location>
</feature>
<gene>
    <name evidence="5" type="ORF">EIZ62_02755</name>
</gene>
<dbReference type="GO" id="GO:0005576">
    <property type="term" value="C:extracellular region"/>
    <property type="evidence" value="ECO:0007669"/>
    <property type="project" value="UniProtKB-SubCell"/>
</dbReference>
<protein>
    <recommendedName>
        <fullName evidence="4">t-SNARE coiled-coil homology domain-containing protein</fullName>
    </recommendedName>
</protein>
<evidence type="ECO:0000256" key="1">
    <source>
        <dbReference type="ARBA" id="ARBA00004613"/>
    </source>
</evidence>
<dbReference type="EMBL" id="CP034279">
    <property type="protein sequence ID" value="QGV77293.1"/>
    <property type="molecule type" value="Genomic_DNA"/>
</dbReference>
<keyword evidence="2" id="KW-0964">Secreted</keyword>
<accession>A0A6I6F052</accession>
<evidence type="ECO:0000313" key="5">
    <source>
        <dbReference type="EMBL" id="QGV77293.1"/>
    </source>
</evidence>
<dbReference type="Gene3D" id="2.170.16.10">
    <property type="entry name" value="Hedgehog/Intein (Hint) domain"/>
    <property type="match status" value="1"/>
</dbReference>
<dbReference type="SUPFAM" id="SSF58104">
    <property type="entry name" value="Methyl-accepting chemotaxis protein (MCP) signaling domain"/>
    <property type="match status" value="1"/>
</dbReference>
<dbReference type="SUPFAM" id="SSF51294">
    <property type="entry name" value="Hedgehog/intein (Hint) domain"/>
    <property type="match status" value="1"/>
</dbReference>
<dbReference type="Pfam" id="PF07591">
    <property type="entry name" value="PT-HINT"/>
    <property type="match status" value="1"/>
</dbReference>
<keyword evidence="3" id="KW-0175">Coiled coil</keyword>
<dbReference type="OrthoDB" id="582519at2"/>
<comment type="subcellular location">
    <subcellularLocation>
        <location evidence="1">Secreted</location>
    </subcellularLocation>
</comment>
<reference evidence="5 6" key="1">
    <citation type="submission" date="2018-12" db="EMBL/GenBank/DDBJ databases">
        <title>Complete genome sequence of Streptomyces ficellus NRRL8067, the producer of ficellomycin, feldamycin and nojirimycin.</title>
        <authorList>
            <person name="Zhang H."/>
            <person name="Yue R."/>
            <person name="Liu Y."/>
            <person name="Li M."/>
            <person name="Mu H."/>
            <person name="Zhang J."/>
        </authorList>
    </citation>
    <scope>NUCLEOTIDE SEQUENCE [LARGE SCALE GENOMIC DNA]</scope>
    <source>
        <strain evidence="5 6">NRRL 8067</strain>
    </source>
</reference>